<proteinExistence type="inferred from homology"/>
<keyword evidence="6 7" id="KW-0472">Membrane</keyword>
<keyword evidence="5 7" id="KW-1133">Transmembrane helix</keyword>
<accession>A0A024GEA8</accession>
<comment type="caution">
    <text evidence="9">The sequence shown here is derived from an EMBL/GenBank/DDBJ whole genome shotgun (WGS) entry which is preliminary data.</text>
</comment>
<feature type="transmembrane region" description="Helical" evidence="7">
    <location>
        <begin position="164"/>
        <end position="183"/>
    </location>
</feature>
<dbReference type="PANTHER" id="PTHR22811">
    <property type="entry name" value="TRANSMEMBRANE EMP24 DOMAIN-CONTAINING PROTEIN"/>
    <property type="match status" value="1"/>
</dbReference>
<evidence type="ECO:0000256" key="1">
    <source>
        <dbReference type="ARBA" id="ARBA00004479"/>
    </source>
</evidence>
<dbReference type="STRING" id="65357.A0A024GEA8"/>
<keyword evidence="4" id="KW-0732">Signal</keyword>
<reference evidence="9 10" key="1">
    <citation type="submission" date="2012-05" db="EMBL/GenBank/DDBJ databases">
        <title>Recombination and specialization in a pathogen metapopulation.</title>
        <authorList>
            <person name="Gardiner A."/>
            <person name="Kemen E."/>
            <person name="Schultz-Larsen T."/>
            <person name="MacLean D."/>
            <person name="Van Oosterhout C."/>
            <person name="Jones J.D.G."/>
        </authorList>
    </citation>
    <scope>NUCLEOTIDE SEQUENCE [LARGE SCALE GENOMIC DNA]</scope>
    <source>
        <strain evidence="9 10">Ac Nc2</strain>
    </source>
</reference>
<dbReference type="OrthoDB" id="1929172at2759"/>
<keyword evidence="3 7" id="KW-0812">Transmembrane</keyword>
<feature type="domain" description="GOLD" evidence="8">
    <location>
        <begin position="11"/>
        <end position="191"/>
    </location>
</feature>
<dbReference type="Pfam" id="PF01105">
    <property type="entry name" value="EMP24_GP25L"/>
    <property type="match status" value="1"/>
</dbReference>
<evidence type="ECO:0000256" key="6">
    <source>
        <dbReference type="ARBA" id="ARBA00023136"/>
    </source>
</evidence>
<dbReference type="SMART" id="SM01190">
    <property type="entry name" value="EMP24_GP25L"/>
    <property type="match status" value="1"/>
</dbReference>
<dbReference type="InParanoid" id="A0A024GEA8"/>
<evidence type="ECO:0000256" key="7">
    <source>
        <dbReference type="SAM" id="Phobius"/>
    </source>
</evidence>
<dbReference type="GO" id="GO:0016020">
    <property type="term" value="C:membrane"/>
    <property type="evidence" value="ECO:0007669"/>
    <property type="project" value="UniProtKB-SubCell"/>
</dbReference>
<dbReference type="InterPro" id="IPR015720">
    <property type="entry name" value="Emp24-like"/>
</dbReference>
<dbReference type="EMBL" id="CAIX01000088">
    <property type="protein sequence ID" value="CCI45103.1"/>
    <property type="molecule type" value="Genomic_DNA"/>
</dbReference>
<dbReference type="AlphaFoldDB" id="A0A024GEA8"/>
<comment type="subcellular location">
    <subcellularLocation>
        <location evidence="1">Membrane</location>
        <topology evidence="1">Single-pass type I membrane protein</topology>
    </subcellularLocation>
</comment>
<comment type="similarity">
    <text evidence="2">Belongs to the EMP24/GP25L family.</text>
</comment>
<evidence type="ECO:0000259" key="8">
    <source>
        <dbReference type="SMART" id="SM01190"/>
    </source>
</evidence>
<name>A0A024GEA8_9STRA</name>
<evidence type="ECO:0000313" key="9">
    <source>
        <dbReference type="EMBL" id="CCI45103.1"/>
    </source>
</evidence>
<gene>
    <name evidence="9" type="ORF">BN9_059500</name>
</gene>
<dbReference type="Proteomes" id="UP000053237">
    <property type="component" value="Unassembled WGS sequence"/>
</dbReference>
<evidence type="ECO:0000256" key="2">
    <source>
        <dbReference type="ARBA" id="ARBA00007104"/>
    </source>
</evidence>
<evidence type="ECO:0000256" key="3">
    <source>
        <dbReference type="ARBA" id="ARBA00022692"/>
    </source>
</evidence>
<keyword evidence="10" id="KW-1185">Reference proteome</keyword>
<evidence type="ECO:0000256" key="5">
    <source>
        <dbReference type="ARBA" id="ARBA00022989"/>
    </source>
</evidence>
<organism evidence="9 10">
    <name type="scientific">Albugo candida</name>
    <dbReference type="NCBI Taxonomy" id="65357"/>
    <lineage>
        <taxon>Eukaryota</taxon>
        <taxon>Sar</taxon>
        <taxon>Stramenopiles</taxon>
        <taxon>Oomycota</taxon>
        <taxon>Peronosporomycetes</taxon>
        <taxon>Albuginales</taxon>
        <taxon>Albuginaceae</taxon>
        <taxon>Albugo</taxon>
    </lineage>
</organism>
<dbReference type="InterPro" id="IPR009038">
    <property type="entry name" value="GOLD_dom"/>
</dbReference>
<sequence length="196" mass="22128">MMLGSSRLVAGIQSKIDPASQEEFYIHTEGYKAGISLTYDVIHGDPNALKVEIRGPNKNVIYTKTGDAGHYSQEVESHGEYSVHFYNTDATESELFVGFSFHSVTPLSDVLSNADATTIVQTQKLEKLVLDLIMQLDAVKDSESFLKSFGAVQHRVMEQTHRKVMWWSMLEAVILCVISAWQISYLRRTLEVRRVL</sequence>
<evidence type="ECO:0000313" key="10">
    <source>
        <dbReference type="Proteomes" id="UP000053237"/>
    </source>
</evidence>
<evidence type="ECO:0000256" key="4">
    <source>
        <dbReference type="ARBA" id="ARBA00022729"/>
    </source>
</evidence>
<protein>
    <recommendedName>
        <fullName evidence="8">GOLD domain-containing protein</fullName>
    </recommendedName>
</protein>